<proteinExistence type="predicted"/>
<sequence length="322" mass="36670">MSKAEDILDKLRRSFNAPSTKDEKIKVVLICFALSTTFWFFNALNKNDYVTRINYPVAIEYDQTQYIATEPLPTRIPIEVSGGGWDLMTRSFGFKMKPVQIRIDRPTESGYLLTAGLRSEIMPELEPLSVNYFLSDTLRYKIERKVTREVFVQYDTAAVSLNENYIRSSDMVLTPSTITLTGPQSALEEIGDTLWLRKAIDDVSADFEDDIDLPQLPEWVEASTNSVQVSFLVVRMLSMDSELAVETRGFPQGYGPSPQKVRVRFKVPETAFDATDSLPMTVQARYREMSADSTIRLRIQVLNKAYRQVSAEPQTVKVTRNE</sequence>
<protein>
    <recommendedName>
        <fullName evidence="3">YbbR-like domain-containing protein</fullName>
    </recommendedName>
</protein>
<evidence type="ECO:0008006" key="3">
    <source>
        <dbReference type="Google" id="ProtNLM"/>
    </source>
</evidence>
<name>A0ABQ3HZB9_9BACT</name>
<reference evidence="2" key="1">
    <citation type="journal article" date="2019" name="Int. J. Syst. Evol. Microbiol.">
        <title>The Global Catalogue of Microorganisms (GCM) 10K type strain sequencing project: providing services to taxonomists for standard genome sequencing and annotation.</title>
        <authorList>
            <consortium name="The Broad Institute Genomics Platform"/>
            <consortium name="The Broad Institute Genome Sequencing Center for Infectious Disease"/>
            <person name="Wu L."/>
            <person name="Ma J."/>
        </authorList>
    </citation>
    <scope>NUCLEOTIDE SEQUENCE [LARGE SCALE GENOMIC DNA]</scope>
    <source>
        <strain evidence="2">CGMCC 1.15111</strain>
    </source>
</reference>
<dbReference type="InterPro" id="IPR053154">
    <property type="entry name" value="c-di-AMP_regulator"/>
</dbReference>
<keyword evidence="2" id="KW-1185">Reference proteome</keyword>
<dbReference type="RefSeq" id="WP_189628163.1">
    <property type="nucleotide sequence ID" value="NZ_BNAG01000001.1"/>
</dbReference>
<gene>
    <name evidence="1" type="ORF">GCM10011340_00320</name>
</gene>
<accession>A0ABQ3HZB9</accession>
<dbReference type="EMBL" id="BNAG01000001">
    <property type="protein sequence ID" value="GHE50426.1"/>
    <property type="molecule type" value="Genomic_DNA"/>
</dbReference>
<dbReference type="Gene3D" id="2.170.120.40">
    <property type="entry name" value="YbbR-like domain"/>
    <property type="match status" value="1"/>
</dbReference>
<dbReference type="PANTHER" id="PTHR37804:SF1">
    <property type="entry name" value="CDAA REGULATORY PROTEIN CDAR"/>
    <property type="match status" value="1"/>
</dbReference>
<dbReference type="PANTHER" id="PTHR37804">
    <property type="entry name" value="CDAA REGULATORY PROTEIN CDAR"/>
    <property type="match status" value="1"/>
</dbReference>
<comment type="caution">
    <text evidence="1">The sequence shown here is derived from an EMBL/GenBank/DDBJ whole genome shotgun (WGS) entry which is preliminary data.</text>
</comment>
<organism evidence="1 2">
    <name type="scientific">Roseivirga thermotolerans</name>
    <dbReference type="NCBI Taxonomy" id="1758176"/>
    <lineage>
        <taxon>Bacteria</taxon>
        <taxon>Pseudomonadati</taxon>
        <taxon>Bacteroidota</taxon>
        <taxon>Cytophagia</taxon>
        <taxon>Cytophagales</taxon>
        <taxon>Roseivirgaceae</taxon>
        <taxon>Roseivirga</taxon>
    </lineage>
</organism>
<evidence type="ECO:0000313" key="2">
    <source>
        <dbReference type="Proteomes" id="UP000658258"/>
    </source>
</evidence>
<dbReference type="Proteomes" id="UP000658258">
    <property type="component" value="Unassembled WGS sequence"/>
</dbReference>
<evidence type="ECO:0000313" key="1">
    <source>
        <dbReference type="EMBL" id="GHE50426.1"/>
    </source>
</evidence>